<keyword evidence="2" id="KW-1133">Transmembrane helix</keyword>
<evidence type="ECO:0000256" key="2">
    <source>
        <dbReference type="SAM" id="Phobius"/>
    </source>
</evidence>
<feature type="region of interest" description="Disordered" evidence="1">
    <location>
        <begin position="85"/>
        <end position="239"/>
    </location>
</feature>
<evidence type="ECO:0000313" key="4">
    <source>
        <dbReference type="Proteomes" id="UP000001625"/>
    </source>
</evidence>
<keyword evidence="2" id="KW-0472">Membrane</keyword>
<reference evidence="3 4" key="1">
    <citation type="submission" date="2010-03" db="EMBL/GenBank/DDBJ databases">
        <title>Complete sequence of Sideroxydans lithotrophicus ES-1.</title>
        <authorList>
            <consortium name="US DOE Joint Genome Institute"/>
            <person name="Lucas S."/>
            <person name="Copeland A."/>
            <person name="Lapidus A."/>
            <person name="Cheng J.-F."/>
            <person name="Bruce D."/>
            <person name="Goodwin L."/>
            <person name="Pitluck S."/>
            <person name="Munk A.C."/>
            <person name="Detter J.C."/>
            <person name="Han C."/>
            <person name="Tapia R."/>
            <person name="Larimer F."/>
            <person name="Land M."/>
            <person name="Hauser L."/>
            <person name="Kyrpides N."/>
            <person name="Ivanova N."/>
            <person name="Emerson D."/>
            <person name="Woyke T."/>
        </authorList>
    </citation>
    <scope>NUCLEOTIDE SEQUENCE [LARGE SCALE GENOMIC DNA]</scope>
    <source>
        <strain evidence="3 4">ES-1</strain>
    </source>
</reference>
<protein>
    <recommendedName>
        <fullName evidence="5">Transmembrane protein</fullName>
    </recommendedName>
</protein>
<feature type="compositionally biased region" description="Low complexity" evidence="1">
    <location>
        <begin position="175"/>
        <end position="220"/>
    </location>
</feature>
<gene>
    <name evidence="3" type="ordered locus">Slit_2278</name>
</gene>
<proteinExistence type="predicted"/>
<evidence type="ECO:0000256" key="1">
    <source>
        <dbReference type="SAM" id="MobiDB-lite"/>
    </source>
</evidence>
<dbReference type="STRING" id="580332.Slit_2278"/>
<keyword evidence="2" id="KW-0812">Transmembrane</keyword>
<dbReference type="Proteomes" id="UP000001625">
    <property type="component" value="Chromosome"/>
</dbReference>
<dbReference type="RefSeq" id="WP_013030404.1">
    <property type="nucleotide sequence ID" value="NC_013959.1"/>
</dbReference>
<dbReference type="HOGENOM" id="CLU_1160457_0_0_4"/>
<feature type="transmembrane region" description="Helical" evidence="2">
    <location>
        <begin position="55"/>
        <end position="72"/>
    </location>
</feature>
<dbReference type="KEGG" id="slt:Slit_2278"/>
<sequence length="239" mass="24762">MSHENSQLDIPDRPLLGPSPHPSVWTEIGEAQITHTIFGRAKVRIIRKHDKLHRALWLLAIVAATAAAWQGWRVLHPTDIQQSADSLSSDSVNERLNSPDLQSGDAAPSPAAAAKEEVPATIPQSEPDKPAVDGIAPPPVGTLKGGGQMAIKPQSAPTAATATRNPPVKPLMHKPLPTTQPTTQAVAAPRVIQPAAQSAASSPAGVVPSLAAPIQLDNPATEPPANAPQPAQPAGLPGK</sequence>
<evidence type="ECO:0000313" key="3">
    <source>
        <dbReference type="EMBL" id="ADE12506.1"/>
    </source>
</evidence>
<feature type="compositionally biased region" description="Polar residues" evidence="1">
    <location>
        <begin position="85"/>
        <end position="101"/>
    </location>
</feature>
<organism evidence="3 4">
    <name type="scientific">Sideroxydans lithotrophicus (strain ES-1)</name>
    <dbReference type="NCBI Taxonomy" id="580332"/>
    <lineage>
        <taxon>Bacteria</taxon>
        <taxon>Pseudomonadati</taxon>
        <taxon>Pseudomonadota</taxon>
        <taxon>Betaproteobacteria</taxon>
        <taxon>Nitrosomonadales</taxon>
        <taxon>Gallionellaceae</taxon>
        <taxon>Sideroxydans</taxon>
    </lineage>
</organism>
<evidence type="ECO:0008006" key="5">
    <source>
        <dbReference type="Google" id="ProtNLM"/>
    </source>
</evidence>
<dbReference type="AlphaFoldDB" id="D5CLR1"/>
<feature type="compositionally biased region" description="Pro residues" evidence="1">
    <location>
        <begin position="221"/>
        <end position="231"/>
    </location>
</feature>
<name>D5CLR1_SIDLE</name>
<dbReference type="EMBL" id="CP001965">
    <property type="protein sequence ID" value="ADE12506.1"/>
    <property type="molecule type" value="Genomic_DNA"/>
</dbReference>
<keyword evidence="4" id="KW-1185">Reference proteome</keyword>
<accession>D5CLR1</accession>